<reference evidence="1 2" key="1">
    <citation type="journal article" date="2021" name="BMC Genomics">
        <title>Datura genome reveals duplications of psychoactive alkaloid biosynthetic genes and high mutation rate following tissue culture.</title>
        <authorList>
            <person name="Rajewski A."/>
            <person name="Carter-House D."/>
            <person name="Stajich J."/>
            <person name="Litt A."/>
        </authorList>
    </citation>
    <scope>NUCLEOTIDE SEQUENCE [LARGE SCALE GENOMIC DNA]</scope>
    <source>
        <strain evidence="1">AR-01</strain>
    </source>
</reference>
<organism evidence="1 2">
    <name type="scientific">Datura stramonium</name>
    <name type="common">Jimsonweed</name>
    <name type="synonym">Common thornapple</name>
    <dbReference type="NCBI Taxonomy" id="4076"/>
    <lineage>
        <taxon>Eukaryota</taxon>
        <taxon>Viridiplantae</taxon>
        <taxon>Streptophyta</taxon>
        <taxon>Embryophyta</taxon>
        <taxon>Tracheophyta</taxon>
        <taxon>Spermatophyta</taxon>
        <taxon>Magnoliopsida</taxon>
        <taxon>eudicotyledons</taxon>
        <taxon>Gunneridae</taxon>
        <taxon>Pentapetalae</taxon>
        <taxon>asterids</taxon>
        <taxon>lamiids</taxon>
        <taxon>Solanales</taxon>
        <taxon>Solanaceae</taxon>
        <taxon>Solanoideae</taxon>
        <taxon>Datureae</taxon>
        <taxon>Datura</taxon>
    </lineage>
</organism>
<keyword evidence="2" id="KW-1185">Reference proteome</keyword>
<dbReference type="EMBL" id="JACEIK010007457">
    <property type="protein sequence ID" value="MCE3050300.1"/>
    <property type="molecule type" value="Genomic_DNA"/>
</dbReference>
<proteinExistence type="predicted"/>
<protein>
    <submittedName>
        <fullName evidence="1">Uncharacterized protein</fullName>
    </submittedName>
</protein>
<evidence type="ECO:0000313" key="1">
    <source>
        <dbReference type="EMBL" id="MCE3050300.1"/>
    </source>
</evidence>
<gene>
    <name evidence="1" type="ORF">HAX54_046854</name>
</gene>
<evidence type="ECO:0000313" key="2">
    <source>
        <dbReference type="Proteomes" id="UP000823775"/>
    </source>
</evidence>
<feature type="non-terminal residue" evidence="1">
    <location>
        <position position="105"/>
    </location>
</feature>
<dbReference type="Proteomes" id="UP000823775">
    <property type="component" value="Unassembled WGS sequence"/>
</dbReference>
<accession>A0ABS8WLA7</accession>
<sequence>MDDDIFEWKMEEEVVGELIVDVFLKGEELEEVLQVHKEIRNYPFQPRKLEPDLKNHTTPSITSIYCGPNEARAQTLIMVSGYFATVVWTPFSTAMGFRNHDRPLR</sequence>
<name>A0ABS8WLA7_DATST</name>
<comment type="caution">
    <text evidence="1">The sequence shown here is derived from an EMBL/GenBank/DDBJ whole genome shotgun (WGS) entry which is preliminary data.</text>
</comment>